<dbReference type="OrthoDB" id="84034at2759"/>
<dbReference type="VEuPathDB" id="FungiDB:H310_02789"/>
<name>A0A024UL39_9STRA</name>
<organism evidence="1">
    <name type="scientific">Aphanomyces invadans</name>
    <dbReference type="NCBI Taxonomy" id="157072"/>
    <lineage>
        <taxon>Eukaryota</taxon>
        <taxon>Sar</taxon>
        <taxon>Stramenopiles</taxon>
        <taxon>Oomycota</taxon>
        <taxon>Saprolegniomycetes</taxon>
        <taxon>Saprolegniales</taxon>
        <taxon>Verrucalvaceae</taxon>
        <taxon>Aphanomyces</taxon>
    </lineage>
</organism>
<dbReference type="AlphaFoldDB" id="A0A024UL39"/>
<reference evidence="1" key="1">
    <citation type="submission" date="2013-12" db="EMBL/GenBank/DDBJ databases">
        <title>The Genome Sequence of Aphanomyces invadans NJM9701.</title>
        <authorList>
            <consortium name="The Broad Institute Genomics Platform"/>
            <person name="Russ C."/>
            <person name="Tyler B."/>
            <person name="van West P."/>
            <person name="Dieguez-Uribeondo J."/>
            <person name="Young S.K."/>
            <person name="Zeng Q."/>
            <person name="Gargeya S."/>
            <person name="Fitzgerald M."/>
            <person name="Abouelleil A."/>
            <person name="Alvarado L."/>
            <person name="Chapman S.B."/>
            <person name="Gainer-Dewar J."/>
            <person name="Goldberg J."/>
            <person name="Griggs A."/>
            <person name="Gujja S."/>
            <person name="Hansen M."/>
            <person name="Howarth C."/>
            <person name="Imamovic A."/>
            <person name="Ireland A."/>
            <person name="Larimer J."/>
            <person name="McCowan C."/>
            <person name="Murphy C."/>
            <person name="Pearson M."/>
            <person name="Poon T.W."/>
            <person name="Priest M."/>
            <person name="Roberts A."/>
            <person name="Saif S."/>
            <person name="Shea T."/>
            <person name="Sykes S."/>
            <person name="Wortman J."/>
            <person name="Nusbaum C."/>
            <person name="Birren B."/>
        </authorList>
    </citation>
    <scope>NUCLEOTIDE SEQUENCE [LARGE SCALE GENOMIC DNA]</scope>
    <source>
        <strain evidence="1">NJM9701</strain>
    </source>
</reference>
<gene>
    <name evidence="1" type="ORF">H310_02789</name>
</gene>
<dbReference type="GeneID" id="20079839"/>
<sequence length="128" mass="14585">MKIPAKSVISKTDVNKLRKKRQVKAKKTAILRKNFRRLNESSTADKVQQDLLDAVSRVQRITKHFQATILKEFGTSDIQVVTRTNPTFRLIDSFTSEVSTLISKSIPETIDDIAKEKLLPIIKSRGYN</sequence>
<evidence type="ECO:0000313" key="1">
    <source>
        <dbReference type="EMBL" id="ETW06572.1"/>
    </source>
</evidence>
<accession>A0A024UL39</accession>
<dbReference type="RefSeq" id="XP_008864647.1">
    <property type="nucleotide sequence ID" value="XM_008866425.1"/>
</dbReference>
<proteinExistence type="predicted"/>
<dbReference type="EMBL" id="KI913955">
    <property type="protein sequence ID" value="ETW06572.1"/>
    <property type="molecule type" value="Genomic_DNA"/>
</dbReference>
<protein>
    <submittedName>
        <fullName evidence="1">Uncharacterized protein</fullName>
    </submittedName>
</protein>